<evidence type="ECO:0000313" key="1">
    <source>
        <dbReference type="EMBL" id="KAK2155506.1"/>
    </source>
</evidence>
<dbReference type="AlphaFoldDB" id="A0AAD9JLW1"/>
<gene>
    <name evidence="1" type="ORF">LSH36_238g03038</name>
</gene>
<keyword evidence="2" id="KW-1185">Reference proteome</keyword>
<reference evidence="1" key="1">
    <citation type="journal article" date="2023" name="Mol. Biol. Evol.">
        <title>Third-Generation Sequencing Reveals the Adaptive Role of the Epigenome in Three Deep-Sea Polychaetes.</title>
        <authorList>
            <person name="Perez M."/>
            <person name="Aroh O."/>
            <person name="Sun Y."/>
            <person name="Lan Y."/>
            <person name="Juniper S.K."/>
            <person name="Young C.R."/>
            <person name="Angers B."/>
            <person name="Qian P.Y."/>
        </authorList>
    </citation>
    <scope>NUCLEOTIDE SEQUENCE</scope>
    <source>
        <strain evidence="1">P08H-3</strain>
    </source>
</reference>
<organism evidence="1 2">
    <name type="scientific">Paralvinella palmiformis</name>
    <dbReference type="NCBI Taxonomy" id="53620"/>
    <lineage>
        <taxon>Eukaryota</taxon>
        <taxon>Metazoa</taxon>
        <taxon>Spiralia</taxon>
        <taxon>Lophotrochozoa</taxon>
        <taxon>Annelida</taxon>
        <taxon>Polychaeta</taxon>
        <taxon>Sedentaria</taxon>
        <taxon>Canalipalpata</taxon>
        <taxon>Terebellida</taxon>
        <taxon>Terebelliformia</taxon>
        <taxon>Alvinellidae</taxon>
        <taxon>Paralvinella</taxon>
    </lineage>
</organism>
<protein>
    <submittedName>
        <fullName evidence="1">Uncharacterized protein</fullName>
    </submittedName>
</protein>
<dbReference type="EMBL" id="JAODUP010000238">
    <property type="protein sequence ID" value="KAK2155506.1"/>
    <property type="molecule type" value="Genomic_DNA"/>
</dbReference>
<proteinExistence type="predicted"/>
<comment type="caution">
    <text evidence="1">The sequence shown here is derived from an EMBL/GenBank/DDBJ whole genome shotgun (WGS) entry which is preliminary data.</text>
</comment>
<dbReference type="Proteomes" id="UP001208570">
    <property type="component" value="Unassembled WGS sequence"/>
</dbReference>
<name>A0AAD9JLW1_9ANNE</name>
<evidence type="ECO:0000313" key="2">
    <source>
        <dbReference type="Proteomes" id="UP001208570"/>
    </source>
</evidence>
<accession>A0AAD9JLW1</accession>
<sequence>MIRIRGIPEPDNATTEKTDAGVIKLADKLQISVTQSDINISHRVGTKRDQQSRDCLVTFVSNNAVSTHHLP</sequence>